<dbReference type="PROSITE" id="PS01117">
    <property type="entry name" value="HTH_MARR_1"/>
    <property type="match status" value="1"/>
</dbReference>
<evidence type="ECO:0000313" key="6">
    <source>
        <dbReference type="EMBL" id="RNL40263.1"/>
    </source>
</evidence>
<dbReference type="PANTHER" id="PTHR33164">
    <property type="entry name" value="TRANSCRIPTIONAL REGULATOR, MARR FAMILY"/>
    <property type="match status" value="1"/>
</dbReference>
<dbReference type="Proteomes" id="UP000786989">
    <property type="component" value="Unassembled WGS sequence"/>
</dbReference>
<dbReference type="InterPro" id="IPR023187">
    <property type="entry name" value="Tscrpt_reg_MarR-type_CS"/>
</dbReference>
<dbReference type="InterPro" id="IPR000835">
    <property type="entry name" value="HTH_MarR-typ"/>
</dbReference>
<dbReference type="Proteomes" id="UP000269591">
    <property type="component" value="Unassembled WGS sequence"/>
</dbReference>
<proteinExistence type="predicted"/>
<dbReference type="GO" id="GO:0003677">
    <property type="term" value="F:DNA binding"/>
    <property type="evidence" value="ECO:0007669"/>
    <property type="project" value="UniProtKB-KW"/>
</dbReference>
<dbReference type="SMART" id="SM00347">
    <property type="entry name" value="HTH_MARR"/>
    <property type="match status" value="1"/>
</dbReference>
<protein>
    <submittedName>
        <fullName evidence="6">MarR family transcriptional regulator</fullName>
    </submittedName>
</protein>
<dbReference type="Gene3D" id="1.10.10.10">
    <property type="entry name" value="Winged helix-like DNA-binding domain superfamily/Winged helix DNA-binding domain"/>
    <property type="match status" value="1"/>
</dbReference>
<accession>A0A3N0AZH8</accession>
<dbReference type="AlphaFoldDB" id="A0A3N0AZH8"/>
<evidence type="ECO:0000256" key="3">
    <source>
        <dbReference type="ARBA" id="ARBA00023163"/>
    </source>
</evidence>
<dbReference type="OrthoDB" id="4462574at2"/>
<dbReference type="PRINTS" id="PR00598">
    <property type="entry name" value="HTHMARR"/>
</dbReference>
<keyword evidence="1" id="KW-0805">Transcription regulation</keyword>
<dbReference type="EMBL" id="DYWI01000128">
    <property type="protein sequence ID" value="HJF65847.1"/>
    <property type="molecule type" value="Genomic_DNA"/>
</dbReference>
<organism evidence="6 7">
    <name type="scientific">Slackia equolifaciens</name>
    <dbReference type="NCBI Taxonomy" id="498718"/>
    <lineage>
        <taxon>Bacteria</taxon>
        <taxon>Bacillati</taxon>
        <taxon>Actinomycetota</taxon>
        <taxon>Coriobacteriia</taxon>
        <taxon>Eggerthellales</taxon>
        <taxon>Eggerthellaceae</taxon>
        <taxon>Slackia</taxon>
    </lineage>
</organism>
<name>A0A3N0AZH8_9ACTN</name>
<reference evidence="5" key="3">
    <citation type="journal article" date="2021" name="PeerJ">
        <title>Extensive microbial diversity within the chicken gut microbiome revealed by metagenomics and culture.</title>
        <authorList>
            <person name="Gilroy R."/>
            <person name="Ravi A."/>
            <person name="Getino M."/>
            <person name="Pursley I."/>
            <person name="Horton D.L."/>
            <person name="Alikhan N.F."/>
            <person name="Baker D."/>
            <person name="Gharbi K."/>
            <person name="Hall N."/>
            <person name="Watson M."/>
            <person name="Adriaenssens E.M."/>
            <person name="Foster-Nyarko E."/>
            <person name="Jarju S."/>
            <person name="Secka A."/>
            <person name="Antonio M."/>
            <person name="Oren A."/>
            <person name="Chaudhuri R.R."/>
            <person name="La Ragione R."/>
            <person name="Hildebrand F."/>
            <person name="Pallen M.J."/>
        </authorList>
    </citation>
    <scope>NUCLEOTIDE SEQUENCE</scope>
    <source>
        <strain evidence="5">ChiGjej6B6-11269</strain>
    </source>
</reference>
<evidence type="ECO:0000256" key="2">
    <source>
        <dbReference type="ARBA" id="ARBA00023125"/>
    </source>
</evidence>
<evidence type="ECO:0000256" key="1">
    <source>
        <dbReference type="ARBA" id="ARBA00023015"/>
    </source>
</evidence>
<dbReference type="InterPro" id="IPR039422">
    <property type="entry name" value="MarR/SlyA-like"/>
</dbReference>
<evidence type="ECO:0000313" key="7">
    <source>
        <dbReference type="Proteomes" id="UP000269591"/>
    </source>
</evidence>
<reference evidence="6" key="2">
    <citation type="journal article" date="2019" name="Microbiol. Resour. Announc.">
        <title>Draft Genome Sequences of Type Strains of Gordonibacter faecihominis, Paraeggerthella hongkongensis, Parvibacter caecicola,Slackia equolifaciens, Slackia faecicanis, and Slackia isoflavoniconvertens.</title>
        <authorList>
            <person name="Danylec N."/>
            <person name="Stoll D.A."/>
            <person name="Dotsch A."/>
            <person name="Huch M."/>
        </authorList>
    </citation>
    <scope>NUCLEOTIDE SEQUENCE</scope>
    <source>
        <strain evidence="6">DSM 24851</strain>
    </source>
</reference>
<feature type="domain" description="HTH marR-type" evidence="4">
    <location>
        <begin position="1"/>
        <end position="140"/>
    </location>
</feature>
<comment type="caution">
    <text evidence="6">The sequence shown here is derived from an EMBL/GenBank/DDBJ whole genome shotgun (WGS) entry which is preliminary data.</text>
</comment>
<evidence type="ECO:0000313" key="5">
    <source>
        <dbReference type="EMBL" id="HJF65847.1"/>
    </source>
</evidence>
<dbReference type="RefSeq" id="WP_123208813.1">
    <property type="nucleotide sequence ID" value="NZ_JBHTHO010000022.1"/>
</dbReference>
<reference evidence="7" key="1">
    <citation type="submission" date="2018-05" db="EMBL/GenBank/DDBJ databases">
        <title>Genome Sequencing of selected type strains of the family Eggerthellaceae.</title>
        <authorList>
            <person name="Danylec N."/>
            <person name="Stoll D.A."/>
            <person name="Doetsch A."/>
            <person name="Huch M."/>
        </authorList>
    </citation>
    <scope>NUCLEOTIDE SEQUENCE [LARGE SCALE GENOMIC DNA]</scope>
    <source>
        <strain evidence="7">DSM 24851</strain>
    </source>
</reference>
<dbReference type="InterPro" id="IPR036388">
    <property type="entry name" value="WH-like_DNA-bd_sf"/>
</dbReference>
<keyword evidence="2" id="KW-0238">DNA-binding</keyword>
<dbReference type="GO" id="GO:0006950">
    <property type="term" value="P:response to stress"/>
    <property type="evidence" value="ECO:0007669"/>
    <property type="project" value="TreeGrafter"/>
</dbReference>
<dbReference type="EMBL" id="QIBX01000008">
    <property type="protein sequence ID" value="RNL40263.1"/>
    <property type="molecule type" value="Genomic_DNA"/>
</dbReference>
<dbReference type="PROSITE" id="PS50995">
    <property type="entry name" value="HTH_MARR_2"/>
    <property type="match status" value="1"/>
</dbReference>
<sequence length="146" mass="16694">MRKEQHHDDFLGYRIFRTQCVVTQVLAKEFAPYGITPIQWNALVFLDRYGSLSQRQLATYLHREPATVTRSIDKMETMGLVVREPDESDRRVNVIAMTEKARDLLAEVQPPAERAALTVRGDLSAKEEELLIGLLDRVYESCVSAE</sequence>
<dbReference type="SUPFAM" id="SSF46785">
    <property type="entry name" value="Winged helix' DNA-binding domain"/>
    <property type="match status" value="1"/>
</dbReference>
<keyword evidence="7" id="KW-1185">Reference proteome</keyword>
<evidence type="ECO:0000259" key="4">
    <source>
        <dbReference type="PROSITE" id="PS50995"/>
    </source>
</evidence>
<dbReference type="InterPro" id="IPR036390">
    <property type="entry name" value="WH_DNA-bd_sf"/>
</dbReference>
<reference evidence="5" key="4">
    <citation type="submission" date="2021-09" db="EMBL/GenBank/DDBJ databases">
        <authorList>
            <person name="Gilroy R."/>
        </authorList>
    </citation>
    <scope>NUCLEOTIDE SEQUENCE</scope>
    <source>
        <strain evidence="5">ChiGjej6B6-11269</strain>
    </source>
</reference>
<dbReference type="PANTHER" id="PTHR33164:SF43">
    <property type="entry name" value="HTH-TYPE TRANSCRIPTIONAL REPRESSOR YETL"/>
    <property type="match status" value="1"/>
</dbReference>
<dbReference type="Pfam" id="PF12802">
    <property type="entry name" value="MarR_2"/>
    <property type="match status" value="1"/>
</dbReference>
<gene>
    <name evidence="6" type="ORF">DMP06_05870</name>
    <name evidence="5" type="ORF">K8U77_07035</name>
</gene>
<keyword evidence="3" id="KW-0804">Transcription</keyword>
<dbReference type="GO" id="GO:0003700">
    <property type="term" value="F:DNA-binding transcription factor activity"/>
    <property type="evidence" value="ECO:0007669"/>
    <property type="project" value="InterPro"/>
</dbReference>